<evidence type="ECO:0000256" key="3">
    <source>
        <dbReference type="ARBA" id="ARBA00023163"/>
    </source>
</evidence>
<dbReference type="PRINTS" id="PR00033">
    <property type="entry name" value="HTHASNC"/>
</dbReference>
<evidence type="ECO:0000259" key="4">
    <source>
        <dbReference type="PROSITE" id="PS50956"/>
    </source>
</evidence>
<dbReference type="PROSITE" id="PS50956">
    <property type="entry name" value="HTH_ASNC_2"/>
    <property type="match status" value="1"/>
</dbReference>
<protein>
    <submittedName>
        <fullName evidence="5">Lrp/AsnC family transcriptional regulator</fullName>
    </submittedName>
</protein>
<dbReference type="InterPro" id="IPR036390">
    <property type="entry name" value="WH_DNA-bd_sf"/>
</dbReference>
<keyword evidence="3" id="KW-0804">Transcription</keyword>
<dbReference type="Gene3D" id="3.30.70.920">
    <property type="match status" value="1"/>
</dbReference>
<dbReference type="Pfam" id="PF13404">
    <property type="entry name" value="HTH_AsnC-type"/>
    <property type="match status" value="1"/>
</dbReference>
<dbReference type="GO" id="GO:0043200">
    <property type="term" value="P:response to amino acid"/>
    <property type="evidence" value="ECO:0007669"/>
    <property type="project" value="TreeGrafter"/>
</dbReference>
<dbReference type="RefSeq" id="WP_139082270.1">
    <property type="nucleotide sequence ID" value="NZ_VDFV01000021.1"/>
</dbReference>
<evidence type="ECO:0000313" key="5">
    <source>
        <dbReference type="EMBL" id="TNC69474.1"/>
    </source>
</evidence>
<dbReference type="Proteomes" id="UP000305709">
    <property type="component" value="Unassembled WGS sequence"/>
</dbReference>
<sequence>MDELDQRLISALRRDGRASLSDLAHELDVTRTTVRSRLARLIASGEIAGFTVLTRADVATAPVRGLMMLQVEGRGTDRVMARLSGLTEVTAFHTTNGTWDLIVEIGTDTLEHFDEVLFAIRRIPGVTRSETNLLLSSRRPVRRPV</sequence>
<organism evidence="5 6">
    <name type="scientific">Rubellimicrobium roseum</name>
    <dbReference type="NCBI Taxonomy" id="687525"/>
    <lineage>
        <taxon>Bacteria</taxon>
        <taxon>Pseudomonadati</taxon>
        <taxon>Pseudomonadota</taxon>
        <taxon>Alphaproteobacteria</taxon>
        <taxon>Rhodobacterales</taxon>
        <taxon>Roseobacteraceae</taxon>
        <taxon>Rubellimicrobium</taxon>
    </lineage>
</organism>
<dbReference type="InterPro" id="IPR019887">
    <property type="entry name" value="Tscrpt_reg_AsnC/Lrp_C"/>
</dbReference>
<dbReference type="Gene3D" id="1.10.10.10">
    <property type="entry name" value="Winged helix-like DNA-binding domain superfamily/Winged helix DNA-binding domain"/>
    <property type="match status" value="1"/>
</dbReference>
<comment type="caution">
    <text evidence="5">The sequence shown here is derived from an EMBL/GenBank/DDBJ whole genome shotgun (WGS) entry which is preliminary data.</text>
</comment>
<dbReference type="EMBL" id="VDFV01000021">
    <property type="protein sequence ID" value="TNC69474.1"/>
    <property type="molecule type" value="Genomic_DNA"/>
</dbReference>
<dbReference type="SUPFAM" id="SSF54909">
    <property type="entry name" value="Dimeric alpha+beta barrel"/>
    <property type="match status" value="1"/>
</dbReference>
<dbReference type="PANTHER" id="PTHR30154">
    <property type="entry name" value="LEUCINE-RESPONSIVE REGULATORY PROTEIN"/>
    <property type="match status" value="1"/>
</dbReference>
<dbReference type="GO" id="GO:0043565">
    <property type="term" value="F:sequence-specific DNA binding"/>
    <property type="evidence" value="ECO:0007669"/>
    <property type="project" value="InterPro"/>
</dbReference>
<keyword evidence="6" id="KW-1185">Reference proteome</keyword>
<dbReference type="SMART" id="SM00344">
    <property type="entry name" value="HTH_ASNC"/>
    <property type="match status" value="1"/>
</dbReference>
<evidence type="ECO:0000313" key="6">
    <source>
        <dbReference type="Proteomes" id="UP000305709"/>
    </source>
</evidence>
<dbReference type="Pfam" id="PF01037">
    <property type="entry name" value="AsnC_trans_reg"/>
    <property type="match status" value="1"/>
</dbReference>
<evidence type="ECO:0000256" key="1">
    <source>
        <dbReference type="ARBA" id="ARBA00023015"/>
    </source>
</evidence>
<dbReference type="AlphaFoldDB" id="A0A5C4NA78"/>
<feature type="domain" description="HTH asnC-type" evidence="4">
    <location>
        <begin position="1"/>
        <end position="67"/>
    </location>
</feature>
<reference evidence="5 6" key="1">
    <citation type="submission" date="2019-06" db="EMBL/GenBank/DDBJ databases">
        <authorList>
            <person name="Jiang L."/>
        </authorList>
    </citation>
    <scope>NUCLEOTIDE SEQUENCE [LARGE SCALE GENOMIC DNA]</scope>
    <source>
        <strain evidence="5 6">YIM 48858</strain>
    </source>
</reference>
<dbReference type="GO" id="GO:0005829">
    <property type="term" value="C:cytosol"/>
    <property type="evidence" value="ECO:0007669"/>
    <property type="project" value="TreeGrafter"/>
</dbReference>
<evidence type="ECO:0000256" key="2">
    <source>
        <dbReference type="ARBA" id="ARBA00023125"/>
    </source>
</evidence>
<proteinExistence type="predicted"/>
<accession>A0A5C4NA78</accession>
<name>A0A5C4NA78_9RHOB</name>
<gene>
    <name evidence="5" type="ORF">FHG71_13760</name>
</gene>
<dbReference type="InterPro" id="IPR019888">
    <property type="entry name" value="Tscrpt_reg_AsnC-like"/>
</dbReference>
<dbReference type="InterPro" id="IPR036388">
    <property type="entry name" value="WH-like_DNA-bd_sf"/>
</dbReference>
<dbReference type="PANTHER" id="PTHR30154:SF34">
    <property type="entry name" value="TRANSCRIPTIONAL REGULATOR AZLB"/>
    <property type="match status" value="1"/>
</dbReference>
<dbReference type="SUPFAM" id="SSF46785">
    <property type="entry name" value="Winged helix' DNA-binding domain"/>
    <property type="match status" value="1"/>
</dbReference>
<keyword evidence="2" id="KW-0238">DNA-binding</keyword>
<dbReference type="InterPro" id="IPR000485">
    <property type="entry name" value="AsnC-type_HTH_dom"/>
</dbReference>
<dbReference type="OrthoDB" id="9809462at2"/>
<keyword evidence="1" id="KW-0805">Transcription regulation</keyword>
<dbReference type="InterPro" id="IPR011008">
    <property type="entry name" value="Dimeric_a/b-barrel"/>
</dbReference>